<feature type="domain" description="J" evidence="7">
    <location>
        <begin position="67"/>
        <end position="127"/>
    </location>
</feature>
<evidence type="ECO:0000313" key="9">
    <source>
        <dbReference type="Proteomes" id="UP001259572"/>
    </source>
</evidence>
<accession>A0ABU3Q7G6</accession>
<comment type="caution">
    <text evidence="8">The sequence shown here is derived from an EMBL/GenBank/DDBJ whole genome shotgun (WGS) entry which is preliminary data.</text>
</comment>
<keyword evidence="3 6" id="KW-1133">Transmembrane helix</keyword>
<organism evidence="8 9">
    <name type="scientific">Sphingosinicella rhizophila</name>
    <dbReference type="NCBI Taxonomy" id="3050082"/>
    <lineage>
        <taxon>Bacteria</taxon>
        <taxon>Pseudomonadati</taxon>
        <taxon>Pseudomonadota</taxon>
        <taxon>Alphaproteobacteria</taxon>
        <taxon>Sphingomonadales</taxon>
        <taxon>Sphingosinicellaceae</taxon>
        <taxon>Sphingosinicella</taxon>
    </lineage>
</organism>
<evidence type="ECO:0000256" key="6">
    <source>
        <dbReference type="SAM" id="Phobius"/>
    </source>
</evidence>
<evidence type="ECO:0000256" key="1">
    <source>
        <dbReference type="ARBA" id="ARBA00004167"/>
    </source>
</evidence>
<dbReference type="PROSITE" id="PS50076">
    <property type="entry name" value="DNAJ_2"/>
    <property type="match status" value="1"/>
</dbReference>
<keyword evidence="4 6" id="KW-0472">Membrane</keyword>
<proteinExistence type="inferred from homology"/>
<name>A0ABU3Q7G6_9SPHN</name>
<dbReference type="EMBL" id="JAVUPU010000004">
    <property type="protein sequence ID" value="MDT9599339.1"/>
    <property type="molecule type" value="Genomic_DNA"/>
</dbReference>
<dbReference type="InterPro" id="IPR001623">
    <property type="entry name" value="DnaJ_domain"/>
</dbReference>
<dbReference type="SUPFAM" id="SSF46565">
    <property type="entry name" value="Chaperone J-domain"/>
    <property type="match status" value="1"/>
</dbReference>
<gene>
    <name evidence="8" type="ORF">RQX22_10305</name>
</gene>
<dbReference type="PANTHER" id="PTHR12763:SF28">
    <property type="entry name" value="GEO10507P1-RELATED"/>
    <property type="match status" value="1"/>
</dbReference>
<evidence type="ECO:0000256" key="2">
    <source>
        <dbReference type="ARBA" id="ARBA00022692"/>
    </source>
</evidence>
<dbReference type="Pfam" id="PF00226">
    <property type="entry name" value="DnaJ"/>
    <property type="match status" value="1"/>
</dbReference>
<evidence type="ECO:0000256" key="3">
    <source>
        <dbReference type="ARBA" id="ARBA00022989"/>
    </source>
</evidence>
<comment type="similarity">
    <text evidence="5">Belongs to the TIM14 family.</text>
</comment>
<keyword evidence="9" id="KW-1185">Reference proteome</keyword>
<reference evidence="8 9" key="1">
    <citation type="submission" date="2023-05" db="EMBL/GenBank/DDBJ databases">
        <authorList>
            <person name="Guo Y."/>
        </authorList>
    </citation>
    <scope>NUCLEOTIDE SEQUENCE [LARGE SCALE GENOMIC DNA]</scope>
    <source>
        <strain evidence="8 9">GR2756</strain>
    </source>
</reference>
<dbReference type="SMART" id="SM00271">
    <property type="entry name" value="DnaJ"/>
    <property type="match status" value="1"/>
</dbReference>
<protein>
    <submittedName>
        <fullName evidence="8">DnaJ domain-containing protein</fullName>
    </submittedName>
</protein>
<dbReference type="InterPro" id="IPR036869">
    <property type="entry name" value="J_dom_sf"/>
</dbReference>
<dbReference type="Gene3D" id="1.10.287.110">
    <property type="entry name" value="DnaJ domain"/>
    <property type="match status" value="1"/>
</dbReference>
<comment type="subcellular location">
    <subcellularLocation>
        <location evidence="1">Membrane</location>
        <topology evidence="1">Single-pass membrane protein</topology>
    </subcellularLocation>
</comment>
<feature type="transmembrane region" description="Helical" evidence="6">
    <location>
        <begin position="20"/>
        <end position="53"/>
    </location>
</feature>
<dbReference type="CDD" id="cd06257">
    <property type="entry name" value="DnaJ"/>
    <property type="match status" value="1"/>
</dbReference>
<evidence type="ECO:0000313" key="8">
    <source>
        <dbReference type="EMBL" id="MDT9599339.1"/>
    </source>
</evidence>
<evidence type="ECO:0000256" key="5">
    <source>
        <dbReference type="ARBA" id="ARBA00038105"/>
    </source>
</evidence>
<sequence length="127" mass="13912">MTVWAWWTGRLKGFTYEDGVAVGIFLLGLRLMTTGKILPGALLMAGAIFWAAYRRKRTAVPTMPVDDARRLLGVGPNASLAEIRDAHRRLITKVHPDAGGSAELANRVNAARDTLVAEMNRRTPRAS</sequence>
<evidence type="ECO:0000256" key="4">
    <source>
        <dbReference type="ARBA" id="ARBA00023136"/>
    </source>
</evidence>
<evidence type="ECO:0000259" key="7">
    <source>
        <dbReference type="PROSITE" id="PS50076"/>
    </source>
</evidence>
<dbReference type="Proteomes" id="UP001259572">
    <property type="component" value="Unassembled WGS sequence"/>
</dbReference>
<dbReference type="PANTHER" id="PTHR12763">
    <property type="match status" value="1"/>
</dbReference>
<dbReference type="RefSeq" id="WP_315726150.1">
    <property type="nucleotide sequence ID" value="NZ_JAVUPU010000004.1"/>
</dbReference>
<keyword evidence="2 6" id="KW-0812">Transmembrane</keyword>